<evidence type="ECO:0000313" key="2">
    <source>
        <dbReference type="EMBL" id="MCP2175862.1"/>
    </source>
</evidence>
<dbReference type="Proteomes" id="UP001206895">
    <property type="component" value="Unassembled WGS sequence"/>
</dbReference>
<evidence type="ECO:0000256" key="1">
    <source>
        <dbReference type="SAM" id="MobiDB-lite"/>
    </source>
</evidence>
<keyword evidence="3" id="KW-1185">Reference proteome</keyword>
<reference evidence="2 3" key="1">
    <citation type="submission" date="2022-06" db="EMBL/GenBank/DDBJ databases">
        <title>Genomic Encyclopedia of Archaeal and Bacterial Type Strains, Phase II (KMG-II): from individual species to whole genera.</title>
        <authorList>
            <person name="Goeker M."/>
        </authorList>
    </citation>
    <scope>NUCLEOTIDE SEQUENCE [LARGE SCALE GENOMIC DNA]</scope>
    <source>
        <strain evidence="2 3">DSM 44693</strain>
    </source>
</reference>
<proteinExistence type="predicted"/>
<dbReference type="EMBL" id="JAMTCJ010000002">
    <property type="protein sequence ID" value="MCP2175862.1"/>
    <property type="molecule type" value="Genomic_DNA"/>
</dbReference>
<dbReference type="RefSeq" id="WP_253660902.1">
    <property type="nucleotide sequence ID" value="NZ_BAAAJQ010000001.1"/>
</dbReference>
<sequence length="160" mass="18070">MSEPEPEPVDVGSEQWLVDAGRQLDPPQSDVERLTRSVIDSARKMSHSRATLATDIDRVIVTDRVLRRLLLIEVRRRMHRPVLRVVVDSEGGEVTAIHLGVVCWYDDELIELASRTRAVIADVFVGTLGADRGQRAAALVDIDWVDLDEKRHRDANTREN</sequence>
<organism evidence="2 3">
    <name type="scientific">Williamsia maris</name>
    <dbReference type="NCBI Taxonomy" id="72806"/>
    <lineage>
        <taxon>Bacteria</taxon>
        <taxon>Bacillati</taxon>
        <taxon>Actinomycetota</taxon>
        <taxon>Actinomycetes</taxon>
        <taxon>Mycobacteriales</taxon>
        <taxon>Nocardiaceae</taxon>
        <taxon>Williamsia</taxon>
    </lineage>
</organism>
<evidence type="ECO:0000313" key="3">
    <source>
        <dbReference type="Proteomes" id="UP001206895"/>
    </source>
</evidence>
<protein>
    <submittedName>
        <fullName evidence="2">Uncharacterized protein</fullName>
    </submittedName>
</protein>
<accession>A0ABT1HD63</accession>
<comment type="caution">
    <text evidence="2">The sequence shown here is derived from an EMBL/GenBank/DDBJ whole genome shotgun (WGS) entry which is preliminary data.</text>
</comment>
<feature type="region of interest" description="Disordered" evidence="1">
    <location>
        <begin position="1"/>
        <end position="29"/>
    </location>
</feature>
<name>A0ABT1HD63_9NOCA</name>
<gene>
    <name evidence="2" type="ORF">LX13_001681</name>
</gene>